<keyword evidence="1" id="KW-0472">Membrane</keyword>
<evidence type="ECO:0000256" key="1">
    <source>
        <dbReference type="SAM" id="Phobius"/>
    </source>
</evidence>
<keyword evidence="3" id="KW-1185">Reference proteome</keyword>
<evidence type="ECO:0000313" key="3">
    <source>
        <dbReference type="Proteomes" id="UP000265703"/>
    </source>
</evidence>
<keyword evidence="1" id="KW-1133">Transmembrane helix</keyword>
<evidence type="ECO:0000313" key="2">
    <source>
        <dbReference type="EMBL" id="RIA83587.1"/>
    </source>
</evidence>
<sequence>MIISQIIVLSECIKYRLPTLYNPRQRQFWNWNHLRPYLTFLGILTGGLLISYLIFGGQYWFIELLGFAVNYFCFLNFFMFWGLK</sequence>
<dbReference type="EMBL" id="QKYT01000559">
    <property type="protein sequence ID" value="RIA83587.1"/>
    <property type="molecule type" value="Genomic_DNA"/>
</dbReference>
<organism evidence="2 3">
    <name type="scientific">Glomus cerebriforme</name>
    <dbReference type="NCBI Taxonomy" id="658196"/>
    <lineage>
        <taxon>Eukaryota</taxon>
        <taxon>Fungi</taxon>
        <taxon>Fungi incertae sedis</taxon>
        <taxon>Mucoromycota</taxon>
        <taxon>Glomeromycotina</taxon>
        <taxon>Glomeromycetes</taxon>
        <taxon>Glomerales</taxon>
        <taxon>Glomeraceae</taxon>
        <taxon>Glomus</taxon>
    </lineage>
</organism>
<accession>A0A397SHZ9</accession>
<gene>
    <name evidence="2" type="ORF">C1645_457167</name>
</gene>
<reference evidence="2 3" key="1">
    <citation type="submission" date="2018-06" db="EMBL/GenBank/DDBJ databases">
        <title>Comparative genomics reveals the genomic features of Rhizophagus irregularis, R. cerebriforme, R. diaphanum and Gigaspora rosea, and their symbiotic lifestyle signature.</title>
        <authorList>
            <person name="Morin E."/>
            <person name="San Clemente H."/>
            <person name="Chen E.C.H."/>
            <person name="De La Providencia I."/>
            <person name="Hainaut M."/>
            <person name="Kuo A."/>
            <person name="Kohler A."/>
            <person name="Murat C."/>
            <person name="Tang N."/>
            <person name="Roy S."/>
            <person name="Loubradou J."/>
            <person name="Henrissat B."/>
            <person name="Grigoriev I.V."/>
            <person name="Corradi N."/>
            <person name="Roux C."/>
            <person name="Martin F.M."/>
        </authorList>
    </citation>
    <scope>NUCLEOTIDE SEQUENCE [LARGE SCALE GENOMIC DNA]</scope>
    <source>
        <strain evidence="2 3">DAOM 227022</strain>
    </source>
</reference>
<feature type="transmembrane region" description="Helical" evidence="1">
    <location>
        <begin position="60"/>
        <end position="83"/>
    </location>
</feature>
<keyword evidence="1" id="KW-0812">Transmembrane</keyword>
<comment type="caution">
    <text evidence="2">The sequence shown here is derived from an EMBL/GenBank/DDBJ whole genome shotgun (WGS) entry which is preliminary data.</text>
</comment>
<protein>
    <submittedName>
        <fullName evidence="2">Uncharacterized protein</fullName>
    </submittedName>
</protein>
<dbReference type="Proteomes" id="UP000265703">
    <property type="component" value="Unassembled WGS sequence"/>
</dbReference>
<proteinExistence type="predicted"/>
<name>A0A397SHZ9_9GLOM</name>
<feature type="transmembrane region" description="Helical" evidence="1">
    <location>
        <begin position="34"/>
        <end position="54"/>
    </location>
</feature>
<dbReference type="AlphaFoldDB" id="A0A397SHZ9"/>